<dbReference type="Pfam" id="PF00196">
    <property type="entry name" value="GerE"/>
    <property type="match status" value="1"/>
</dbReference>
<dbReference type="CDD" id="cd06170">
    <property type="entry name" value="LuxR_C_like"/>
    <property type="match status" value="1"/>
</dbReference>
<dbReference type="SUPFAM" id="SSF46894">
    <property type="entry name" value="C-terminal effector domain of the bipartite response regulators"/>
    <property type="match status" value="1"/>
</dbReference>
<dbReference type="Proteomes" id="UP000199312">
    <property type="component" value="Unassembled WGS sequence"/>
</dbReference>
<dbReference type="PANTHER" id="PTHR44688">
    <property type="entry name" value="DNA-BINDING TRANSCRIPTIONAL ACTIVATOR DEVR_DOSR"/>
    <property type="match status" value="1"/>
</dbReference>
<dbReference type="InterPro" id="IPR000792">
    <property type="entry name" value="Tscrpt_reg_LuxR_C"/>
</dbReference>
<dbReference type="PANTHER" id="PTHR44688:SF25">
    <property type="entry name" value="HTH LUXR-TYPE DOMAIN-CONTAINING PROTEIN"/>
    <property type="match status" value="1"/>
</dbReference>
<evidence type="ECO:0000313" key="6">
    <source>
        <dbReference type="Proteomes" id="UP000199312"/>
    </source>
</evidence>
<evidence type="ECO:0000256" key="3">
    <source>
        <dbReference type="ARBA" id="ARBA00023163"/>
    </source>
</evidence>
<name>A0A1I6NRB8_9FLAO</name>
<keyword evidence="6" id="KW-1185">Reference proteome</keyword>
<evidence type="ECO:0000259" key="4">
    <source>
        <dbReference type="PROSITE" id="PS50043"/>
    </source>
</evidence>
<protein>
    <submittedName>
        <fullName evidence="5">Regulatory protein, luxR family</fullName>
    </submittedName>
</protein>
<dbReference type="AlphaFoldDB" id="A0A1I6NRB8"/>
<dbReference type="EMBL" id="FOZP01000001">
    <property type="protein sequence ID" value="SFS30401.1"/>
    <property type="molecule type" value="Genomic_DNA"/>
</dbReference>
<dbReference type="InterPro" id="IPR036388">
    <property type="entry name" value="WH-like_DNA-bd_sf"/>
</dbReference>
<evidence type="ECO:0000256" key="1">
    <source>
        <dbReference type="ARBA" id="ARBA00023015"/>
    </source>
</evidence>
<sequence>MRTHTLTKTEEQILQNTMQGFSNKEIASTRFRSVNTVITHCKRIKSKLNAKNMSHAILIYLGSIDNPKQIVQALMFLVIQSFIIFSENDFEMRRVNKIKTFRARTTNVRKSN</sequence>
<accession>A0A1I6NRB8</accession>
<evidence type="ECO:0000313" key="5">
    <source>
        <dbReference type="EMBL" id="SFS30401.1"/>
    </source>
</evidence>
<reference evidence="6" key="1">
    <citation type="submission" date="2016-10" db="EMBL/GenBank/DDBJ databases">
        <authorList>
            <person name="Varghese N."/>
            <person name="Submissions S."/>
        </authorList>
    </citation>
    <scope>NUCLEOTIDE SEQUENCE [LARGE SCALE GENOMIC DNA]</scope>
    <source>
        <strain evidence="6">DSM 24450</strain>
    </source>
</reference>
<dbReference type="OrthoDB" id="9807565at2"/>
<dbReference type="InterPro" id="IPR016032">
    <property type="entry name" value="Sig_transdc_resp-reg_C-effctor"/>
</dbReference>
<organism evidence="5 6">
    <name type="scientific">Lutibacter maritimus</name>
    <dbReference type="NCBI Taxonomy" id="593133"/>
    <lineage>
        <taxon>Bacteria</taxon>
        <taxon>Pseudomonadati</taxon>
        <taxon>Bacteroidota</taxon>
        <taxon>Flavobacteriia</taxon>
        <taxon>Flavobacteriales</taxon>
        <taxon>Flavobacteriaceae</taxon>
        <taxon>Lutibacter</taxon>
    </lineage>
</organism>
<dbReference type="GO" id="GO:0006355">
    <property type="term" value="P:regulation of DNA-templated transcription"/>
    <property type="evidence" value="ECO:0007669"/>
    <property type="project" value="InterPro"/>
</dbReference>
<gene>
    <name evidence="5" type="ORF">SAMN04488006_0432</name>
</gene>
<evidence type="ECO:0000256" key="2">
    <source>
        <dbReference type="ARBA" id="ARBA00023125"/>
    </source>
</evidence>
<dbReference type="PROSITE" id="PS50043">
    <property type="entry name" value="HTH_LUXR_2"/>
    <property type="match status" value="1"/>
</dbReference>
<proteinExistence type="predicted"/>
<dbReference type="PRINTS" id="PR00038">
    <property type="entry name" value="HTHLUXR"/>
</dbReference>
<dbReference type="STRING" id="593133.SAMN04488006_0432"/>
<feature type="domain" description="HTH luxR-type" evidence="4">
    <location>
        <begin position="1"/>
        <end position="64"/>
    </location>
</feature>
<keyword evidence="3" id="KW-0804">Transcription</keyword>
<dbReference type="Gene3D" id="1.10.10.10">
    <property type="entry name" value="Winged helix-like DNA-binding domain superfamily/Winged helix DNA-binding domain"/>
    <property type="match status" value="1"/>
</dbReference>
<dbReference type="RefSeq" id="WP_090222065.1">
    <property type="nucleotide sequence ID" value="NZ_FOZP01000001.1"/>
</dbReference>
<dbReference type="GO" id="GO:0003677">
    <property type="term" value="F:DNA binding"/>
    <property type="evidence" value="ECO:0007669"/>
    <property type="project" value="UniProtKB-KW"/>
</dbReference>
<keyword evidence="1" id="KW-0805">Transcription regulation</keyword>
<keyword evidence="2" id="KW-0238">DNA-binding</keyword>
<dbReference type="SMART" id="SM00421">
    <property type="entry name" value="HTH_LUXR"/>
    <property type="match status" value="1"/>
</dbReference>